<proteinExistence type="predicted"/>
<evidence type="ECO:0000313" key="2">
    <source>
        <dbReference type="EMBL" id="MCW3787563.1"/>
    </source>
</evidence>
<name>A0AAE3SGR3_9BACT</name>
<sequence length="689" mass="77780">MKNIYILLSLIFCLSSFHTLRAEDIDIVKGNFSSGKNISLLKTFTASKGDIIDLDLTVDHKRRGLNIYIKQHPGNLVIFDFEDKQTLNKNFIVPTDAIYEVYYGGEKVDFTLNIVNHTNNPNGPNHGDIIYVCIPDTSFASGYVDTKIGENYKLAPYKEKVMFSTTIENEQVCTRDFFTGVDMMRLSIPGDKKDEYREQKLLSYTVNLTCQSPTLYSKMQNAVKSSAEALPDYKDIIGGVSSKGIKKMNPKNKYDVVPDINKEQEKLDNIKEVISLSGEAANVASEGTSVENIASTVAYLMDGEELTHTAINKGLDIIGAPGEVSAIVDKVYEFPGTTELVQNAIDQLAPTINGSAWMDIKQQHLKSKPYYEFPEKTFYIKSALNFAEDKGYLDVPGSPTAAENGLELKAWNMTSGADRLFKVVPSQKYKGYYYIQSALPGAKPVVLDHKGGSFNLQKYGNDIHLWSKHNGTSQMFRFEHLGGGKFRIYNYNGYLLCFSGRKVDNGTQLEIWEDESVGGFNEWYLIDPTTKQPFIPQNAVGNSEVYEDVRTISAKGSSINKTVTLAKEDAPLNTDLSHVDLNVLIKKNGAECTAKLIIDAKYRVTDYTDVVRYNKISDPVMTKDFWSAYKINYHYDIMFANQTKDYYKKITKNEYYNYNKPKSEIVDKTNVEQVERIKQYDILTQPTDK</sequence>
<dbReference type="EMBL" id="JAPDPJ010000032">
    <property type="protein sequence ID" value="MCW3787563.1"/>
    <property type="molecule type" value="Genomic_DNA"/>
</dbReference>
<dbReference type="Gene3D" id="2.80.10.50">
    <property type="match status" value="1"/>
</dbReference>
<evidence type="ECO:0000256" key="1">
    <source>
        <dbReference type="SAM" id="SignalP"/>
    </source>
</evidence>
<comment type="caution">
    <text evidence="2">The sequence shown here is derived from an EMBL/GenBank/DDBJ whole genome shotgun (WGS) entry which is preliminary data.</text>
</comment>
<protein>
    <submittedName>
        <fullName evidence="2">RICIN domain-containing protein</fullName>
    </submittedName>
</protein>
<dbReference type="AlphaFoldDB" id="A0AAE3SGR3"/>
<dbReference type="CDD" id="cd00161">
    <property type="entry name" value="beta-trefoil_Ricin-like"/>
    <property type="match status" value="1"/>
</dbReference>
<keyword evidence="3" id="KW-1185">Reference proteome</keyword>
<organism evidence="2 3">
    <name type="scientific">Plebeiibacterium sediminum</name>
    <dbReference type="NCBI Taxonomy" id="2992112"/>
    <lineage>
        <taxon>Bacteria</taxon>
        <taxon>Pseudomonadati</taxon>
        <taxon>Bacteroidota</taxon>
        <taxon>Bacteroidia</taxon>
        <taxon>Marinilabiliales</taxon>
        <taxon>Marinilabiliaceae</taxon>
        <taxon>Plebeiibacterium</taxon>
    </lineage>
</organism>
<dbReference type="RefSeq" id="WP_301191129.1">
    <property type="nucleotide sequence ID" value="NZ_JAPDPJ010000032.1"/>
</dbReference>
<keyword evidence="1" id="KW-0732">Signal</keyword>
<reference evidence="2" key="1">
    <citation type="submission" date="2022-10" db="EMBL/GenBank/DDBJ databases">
        <authorList>
            <person name="Yu W.X."/>
        </authorList>
    </citation>
    <scope>NUCLEOTIDE SEQUENCE</scope>
    <source>
        <strain evidence="2">AAT</strain>
    </source>
</reference>
<dbReference type="InterPro" id="IPR035992">
    <property type="entry name" value="Ricin_B-like_lectins"/>
</dbReference>
<dbReference type="Proteomes" id="UP001209229">
    <property type="component" value="Unassembled WGS sequence"/>
</dbReference>
<gene>
    <name evidence="2" type="ORF">OM075_13900</name>
</gene>
<feature type="signal peptide" evidence="1">
    <location>
        <begin position="1"/>
        <end position="22"/>
    </location>
</feature>
<evidence type="ECO:0000313" key="3">
    <source>
        <dbReference type="Proteomes" id="UP001209229"/>
    </source>
</evidence>
<accession>A0AAE3SGR3</accession>
<dbReference type="SUPFAM" id="SSF50370">
    <property type="entry name" value="Ricin B-like lectins"/>
    <property type="match status" value="1"/>
</dbReference>
<feature type="chain" id="PRO_5042231641" evidence="1">
    <location>
        <begin position="23"/>
        <end position="689"/>
    </location>
</feature>